<evidence type="ECO:0000256" key="7">
    <source>
        <dbReference type="ARBA" id="ARBA00023098"/>
    </source>
</evidence>
<dbReference type="InterPro" id="IPR043130">
    <property type="entry name" value="CDP-OH_PTrfase_TM_dom"/>
</dbReference>
<organism evidence="14 15">
    <name type="scientific">Enhygromyxa salina</name>
    <dbReference type="NCBI Taxonomy" id="215803"/>
    <lineage>
        <taxon>Bacteria</taxon>
        <taxon>Pseudomonadati</taxon>
        <taxon>Myxococcota</taxon>
        <taxon>Polyangia</taxon>
        <taxon>Nannocystales</taxon>
        <taxon>Nannocystaceae</taxon>
        <taxon>Enhygromyxa</taxon>
    </lineage>
</organism>
<dbReference type="PROSITE" id="PS00379">
    <property type="entry name" value="CDP_ALCOHOL_P_TRANSF"/>
    <property type="match status" value="1"/>
</dbReference>
<evidence type="ECO:0000256" key="10">
    <source>
        <dbReference type="ARBA" id="ARBA00023264"/>
    </source>
</evidence>
<evidence type="ECO:0000256" key="9">
    <source>
        <dbReference type="ARBA" id="ARBA00023209"/>
    </source>
</evidence>
<feature type="transmembrane region" description="Helical" evidence="13">
    <location>
        <begin position="269"/>
        <end position="288"/>
    </location>
</feature>
<feature type="transmembrane region" description="Helical" evidence="13">
    <location>
        <begin position="122"/>
        <end position="139"/>
    </location>
</feature>
<dbReference type="AlphaFoldDB" id="A0A2S9XYQ0"/>
<comment type="subcellular location">
    <subcellularLocation>
        <location evidence="1">Membrane</location>
        <topology evidence="1">Multi-pass membrane protein</topology>
    </subcellularLocation>
</comment>
<dbReference type="InterPro" id="IPR000462">
    <property type="entry name" value="CDP-OH_P_trans"/>
</dbReference>
<keyword evidence="3" id="KW-0444">Lipid biosynthesis</keyword>
<dbReference type="GO" id="GO:0016020">
    <property type="term" value="C:membrane"/>
    <property type="evidence" value="ECO:0007669"/>
    <property type="project" value="UniProtKB-SubCell"/>
</dbReference>
<dbReference type="Pfam" id="PF01066">
    <property type="entry name" value="CDP-OH_P_transf"/>
    <property type="match status" value="1"/>
</dbReference>
<feature type="compositionally biased region" description="Acidic residues" evidence="12">
    <location>
        <begin position="303"/>
        <end position="318"/>
    </location>
</feature>
<evidence type="ECO:0000256" key="13">
    <source>
        <dbReference type="SAM" id="Phobius"/>
    </source>
</evidence>
<dbReference type="InterPro" id="IPR050324">
    <property type="entry name" value="CDP-alcohol_PTase-I"/>
</dbReference>
<feature type="compositionally biased region" description="Basic and acidic residues" evidence="12">
    <location>
        <begin position="319"/>
        <end position="329"/>
    </location>
</feature>
<dbReference type="GO" id="GO:0008654">
    <property type="term" value="P:phospholipid biosynthetic process"/>
    <property type="evidence" value="ECO:0007669"/>
    <property type="project" value="UniProtKB-KW"/>
</dbReference>
<accession>A0A2S9XYQ0</accession>
<feature type="transmembrane region" description="Helical" evidence="13">
    <location>
        <begin position="59"/>
        <end position="76"/>
    </location>
</feature>
<keyword evidence="10" id="KW-1208">Phospholipid metabolism</keyword>
<evidence type="ECO:0000256" key="11">
    <source>
        <dbReference type="RuleBase" id="RU003750"/>
    </source>
</evidence>
<gene>
    <name evidence="14" type="ORF">ENSA5_31030</name>
</gene>
<dbReference type="InterPro" id="IPR048254">
    <property type="entry name" value="CDP_ALCOHOL_P_TRANSF_CS"/>
</dbReference>
<feature type="transmembrane region" description="Helical" evidence="13">
    <location>
        <begin position="21"/>
        <end position="43"/>
    </location>
</feature>
<protein>
    <submittedName>
        <fullName evidence="14">CDP-alcohol phosphatidyltransferase</fullName>
    </submittedName>
</protein>
<evidence type="ECO:0000256" key="1">
    <source>
        <dbReference type="ARBA" id="ARBA00004141"/>
    </source>
</evidence>
<name>A0A2S9XYQ0_9BACT</name>
<evidence type="ECO:0000256" key="8">
    <source>
        <dbReference type="ARBA" id="ARBA00023136"/>
    </source>
</evidence>
<feature type="transmembrane region" description="Helical" evidence="13">
    <location>
        <begin position="245"/>
        <end position="263"/>
    </location>
</feature>
<evidence type="ECO:0000256" key="5">
    <source>
        <dbReference type="ARBA" id="ARBA00022692"/>
    </source>
</evidence>
<keyword evidence="7" id="KW-0443">Lipid metabolism</keyword>
<evidence type="ECO:0000256" key="12">
    <source>
        <dbReference type="SAM" id="MobiDB-lite"/>
    </source>
</evidence>
<dbReference type="EMBL" id="PVNK01000148">
    <property type="protein sequence ID" value="PRP97870.1"/>
    <property type="molecule type" value="Genomic_DNA"/>
</dbReference>
<keyword evidence="4 11" id="KW-0808">Transferase</keyword>
<proteinExistence type="inferred from homology"/>
<dbReference type="GO" id="GO:0016780">
    <property type="term" value="F:phosphotransferase activity, for other substituted phosphate groups"/>
    <property type="evidence" value="ECO:0007669"/>
    <property type="project" value="InterPro"/>
</dbReference>
<evidence type="ECO:0000256" key="3">
    <source>
        <dbReference type="ARBA" id="ARBA00022516"/>
    </source>
</evidence>
<evidence type="ECO:0000256" key="2">
    <source>
        <dbReference type="ARBA" id="ARBA00010441"/>
    </source>
</evidence>
<feature type="region of interest" description="Disordered" evidence="12">
    <location>
        <begin position="152"/>
        <end position="174"/>
    </location>
</feature>
<reference evidence="14 15" key="1">
    <citation type="submission" date="2018-03" db="EMBL/GenBank/DDBJ databases">
        <title>Draft Genome Sequences of the Obligatory Marine Myxobacteria Enhygromyxa salina SWB005.</title>
        <authorList>
            <person name="Poehlein A."/>
            <person name="Moghaddam J.A."/>
            <person name="Harms H."/>
            <person name="Alanjari M."/>
            <person name="Koenig G.M."/>
            <person name="Daniel R."/>
            <person name="Schaeberle T.F."/>
        </authorList>
    </citation>
    <scope>NUCLEOTIDE SEQUENCE [LARGE SCALE GENOMIC DNA]</scope>
    <source>
        <strain evidence="14 15">SWB005</strain>
    </source>
</reference>
<dbReference type="PANTHER" id="PTHR14269:SF61">
    <property type="entry name" value="CDP-DIACYLGLYCEROL--SERINE O-PHOSPHATIDYLTRANSFERASE"/>
    <property type="match status" value="1"/>
</dbReference>
<dbReference type="Gene3D" id="1.20.120.1760">
    <property type="match status" value="1"/>
</dbReference>
<keyword evidence="8 13" id="KW-0472">Membrane</keyword>
<keyword evidence="15" id="KW-1185">Reference proteome</keyword>
<evidence type="ECO:0000313" key="15">
    <source>
        <dbReference type="Proteomes" id="UP000237968"/>
    </source>
</evidence>
<keyword evidence="6 13" id="KW-1133">Transmembrane helix</keyword>
<evidence type="ECO:0000256" key="6">
    <source>
        <dbReference type="ARBA" id="ARBA00022989"/>
    </source>
</evidence>
<feature type="transmembrane region" description="Helical" evidence="13">
    <location>
        <begin position="97"/>
        <end position="116"/>
    </location>
</feature>
<feature type="transmembrane region" description="Helical" evidence="13">
    <location>
        <begin position="213"/>
        <end position="233"/>
    </location>
</feature>
<keyword evidence="5 13" id="KW-0812">Transmembrane</keyword>
<evidence type="ECO:0000313" key="14">
    <source>
        <dbReference type="EMBL" id="PRP97870.1"/>
    </source>
</evidence>
<keyword evidence="9" id="KW-0594">Phospholipid biosynthesis</keyword>
<dbReference type="Proteomes" id="UP000237968">
    <property type="component" value="Unassembled WGS sequence"/>
</dbReference>
<dbReference type="PANTHER" id="PTHR14269">
    <property type="entry name" value="CDP-DIACYLGLYCEROL--GLYCEROL-3-PHOSPHATE 3-PHOSPHATIDYLTRANSFERASE-RELATED"/>
    <property type="match status" value="1"/>
</dbReference>
<evidence type="ECO:0000256" key="4">
    <source>
        <dbReference type="ARBA" id="ARBA00022679"/>
    </source>
</evidence>
<feature type="region of interest" description="Disordered" evidence="12">
    <location>
        <begin position="293"/>
        <end position="329"/>
    </location>
</feature>
<comment type="caution">
    <text evidence="14">The sequence shown here is derived from an EMBL/GenBank/DDBJ whole genome shotgun (WGS) entry which is preliminary data.</text>
</comment>
<comment type="similarity">
    <text evidence="2 11">Belongs to the CDP-alcohol phosphatidyltransferase class-I family.</text>
</comment>
<sequence length="329" mass="35559">MGRMMPQAARFLNPAAVDFRKTYFILPNLFTLASVFCGLYSIVTTARLGEHGGASDVDLLYKASLAIVLGLLFDGADGRIARLTKTQSDLGVQLDSLADVITFGVAPAILVYRWGLLELGRVGLFVAFVFTACGALRLARFNVLAMREAQAKPTPEPDEAQAEAEPGAELSAPAGAKQKPAQFIGLPIPIAANMIVALVLANHAIGVTEISNHAAIAVFVIVLSYLMISRVRFRSFKDLTLNKRSVAVIVLVIAVAVLTFVRINGPAVLIAMLSLFVVLGLAEEVVFYRRRRREERAERGANEPDDSEREVLEELGLEADEHGVGRAES</sequence>
<feature type="transmembrane region" description="Helical" evidence="13">
    <location>
        <begin position="183"/>
        <end position="201"/>
    </location>
</feature>